<dbReference type="Proteomes" id="UP000019024">
    <property type="component" value="Plasmid unnamed2"/>
</dbReference>
<geneLocation type="plasmid" evidence="1">
    <name>unnamed</name>
</geneLocation>
<keyword evidence="1" id="KW-0614">Plasmid</keyword>
<dbReference type="InterPro" id="IPR011008">
    <property type="entry name" value="Dimeric_a/b-barrel"/>
</dbReference>
<dbReference type="KEGG" id="hlr:HALLA_00985"/>
<protein>
    <submittedName>
        <fullName evidence="1">RNA signal recognition particle 4.5S RNA</fullName>
    </submittedName>
</protein>
<dbReference type="EMBL" id="CP007057">
    <property type="protein sequence ID" value="AHG01900.1"/>
    <property type="molecule type" value="Genomic_DNA"/>
</dbReference>
<dbReference type="GeneID" id="25147262"/>
<dbReference type="Gene3D" id="3.30.70.100">
    <property type="match status" value="1"/>
</dbReference>
<proteinExistence type="predicted"/>
<reference evidence="1 2" key="1">
    <citation type="submission" date="2014-01" db="EMBL/GenBank/DDBJ databases">
        <authorList>
            <consortium name="DOE Joint Genome Institute"/>
            <person name="Anderson I."/>
            <person name="Huntemann M."/>
            <person name="Han J."/>
            <person name="Chen A."/>
            <person name="Kyrpides N."/>
            <person name="Mavromatis K."/>
            <person name="Markowitz V."/>
            <person name="Palaniappan K."/>
            <person name="Ivanova N."/>
            <person name="Schaumberg A."/>
            <person name="Pati A."/>
            <person name="Liolios K."/>
            <person name="Nordberg H.P."/>
            <person name="Cantor M.N."/>
            <person name="Hua S.X."/>
            <person name="Woyke T."/>
        </authorList>
    </citation>
    <scope>NUCLEOTIDE SEQUENCE [LARGE SCALE GENOMIC DNA]</scope>
    <source>
        <strain evidence="1 2">XH-48</strain>
        <plasmid evidence="2">2</plasmid>
    </source>
</reference>
<sequence length="139" mass="15710">MERYVDGFVIPIPNDKLDAYREMADEAGKLWIEHGALEYFEGVGDDMEPDMDGMPMMTFPQLAETGDNETVVFSFIVFESRDHRDEVNAKVMEDPAMDPDSFDEEMPFDTERMSYGGFRSIVNYEAPTGGIESATPGEK</sequence>
<dbReference type="PIRSF" id="PIRSF007028">
    <property type="entry name" value="UCP007028"/>
    <property type="match status" value="1"/>
</dbReference>
<organism evidence="1 2">
    <name type="scientific">Halostagnicola larsenii XH-48</name>
    <dbReference type="NCBI Taxonomy" id="797299"/>
    <lineage>
        <taxon>Archaea</taxon>
        <taxon>Methanobacteriati</taxon>
        <taxon>Methanobacteriota</taxon>
        <taxon>Stenosarchaea group</taxon>
        <taxon>Halobacteria</taxon>
        <taxon>Halobacteriales</taxon>
        <taxon>Natrialbaceae</taxon>
        <taxon>Halostagnicola</taxon>
    </lineage>
</organism>
<keyword evidence="2" id="KW-1185">Reference proteome</keyword>
<dbReference type="Pfam" id="PF07237">
    <property type="entry name" value="DUF1428"/>
    <property type="match status" value="1"/>
</dbReference>
<gene>
    <name evidence="1" type="ORF">HALLA_00985</name>
</gene>
<dbReference type="eggNOG" id="arCOG09468">
    <property type="taxonomic scope" value="Archaea"/>
</dbReference>
<evidence type="ECO:0000313" key="1">
    <source>
        <dbReference type="EMBL" id="AHG01900.1"/>
    </source>
</evidence>
<dbReference type="OrthoDB" id="346174at2157"/>
<accession>W0JXF7</accession>
<dbReference type="AlphaFoldDB" id="W0JXF7"/>
<name>W0JXF7_9EURY</name>
<dbReference type="PATRIC" id="fig|797299.3.peg.3605"/>
<dbReference type="HOGENOM" id="CLU_136844_0_0_2"/>
<dbReference type="RefSeq" id="WP_049954744.1">
    <property type="nucleotide sequence ID" value="NZ_CP007057.1"/>
</dbReference>
<dbReference type="SUPFAM" id="SSF54909">
    <property type="entry name" value="Dimeric alpha+beta barrel"/>
    <property type="match status" value="1"/>
</dbReference>
<evidence type="ECO:0000313" key="2">
    <source>
        <dbReference type="Proteomes" id="UP000019024"/>
    </source>
</evidence>
<dbReference type="InterPro" id="IPR009874">
    <property type="entry name" value="DUF1428"/>
</dbReference>